<dbReference type="AlphaFoldDB" id="A0AA40A273"/>
<proteinExistence type="predicted"/>
<feature type="compositionally biased region" description="Polar residues" evidence="1">
    <location>
        <begin position="33"/>
        <end position="42"/>
    </location>
</feature>
<accession>A0AA40A273</accession>
<feature type="region of interest" description="Disordered" evidence="1">
    <location>
        <begin position="108"/>
        <end position="132"/>
    </location>
</feature>
<sequence length="132" mass="14032">MQPLKSFPQRNSSSLPIVSPLEKFSARCPHPSAKQTPLSDISSYLPHSMPDLESEEPVKEGEDGVPIAPSPLFEASSILSCVSDIGVAVAAALLHTKADHGFCDMHTSEVSASKHSQQAPKDSGTIFPALRP</sequence>
<comment type="caution">
    <text evidence="2">The sequence shown here is derived from an EMBL/GenBank/DDBJ whole genome shotgun (WGS) entry which is preliminary data.</text>
</comment>
<evidence type="ECO:0000313" key="3">
    <source>
        <dbReference type="Proteomes" id="UP001172102"/>
    </source>
</evidence>
<evidence type="ECO:0000313" key="2">
    <source>
        <dbReference type="EMBL" id="KAK0707895.1"/>
    </source>
</evidence>
<keyword evidence="3" id="KW-1185">Reference proteome</keyword>
<reference evidence="2" key="1">
    <citation type="submission" date="2023-06" db="EMBL/GenBank/DDBJ databases">
        <title>Genome-scale phylogeny and comparative genomics of the fungal order Sordariales.</title>
        <authorList>
            <consortium name="Lawrence Berkeley National Laboratory"/>
            <person name="Hensen N."/>
            <person name="Bonometti L."/>
            <person name="Westerberg I."/>
            <person name="Brannstrom I.O."/>
            <person name="Guillou S."/>
            <person name="Cros-Aarteil S."/>
            <person name="Calhoun S."/>
            <person name="Haridas S."/>
            <person name="Kuo A."/>
            <person name="Mondo S."/>
            <person name="Pangilinan J."/>
            <person name="Riley R."/>
            <person name="Labutti K."/>
            <person name="Andreopoulos B."/>
            <person name="Lipzen A."/>
            <person name="Chen C."/>
            <person name="Yanf M."/>
            <person name="Daum C."/>
            <person name="Ng V."/>
            <person name="Clum A."/>
            <person name="Steindorff A."/>
            <person name="Ohm R."/>
            <person name="Martin F."/>
            <person name="Silar P."/>
            <person name="Natvig D."/>
            <person name="Lalanne C."/>
            <person name="Gautier V."/>
            <person name="Ament-Velasquez S.L."/>
            <person name="Kruys A."/>
            <person name="Hutchinson M.I."/>
            <person name="Powell A.J."/>
            <person name="Barry K."/>
            <person name="Miller A.N."/>
            <person name="Grigoriev I.V."/>
            <person name="Debuchy R."/>
            <person name="Gladieux P."/>
            <person name="Thoren M.H."/>
            <person name="Johannesson H."/>
        </authorList>
    </citation>
    <scope>NUCLEOTIDE SEQUENCE</scope>
    <source>
        <strain evidence="2">SMH4607-1</strain>
    </source>
</reference>
<evidence type="ECO:0000256" key="1">
    <source>
        <dbReference type="SAM" id="MobiDB-lite"/>
    </source>
</evidence>
<feature type="compositionally biased region" description="Polar residues" evidence="1">
    <location>
        <begin position="108"/>
        <end position="120"/>
    </location>
</feature>
<dbReference type="EMBL" id="JAUKUA010000006">
    <property type="protein sequence ID" value="KAK0707895.1"/>
    <property type="molecule type" value="Genomic_DNA"/>
</dbReference>
<name>A0AA40A273_9PEZI</name>
<protein>
    <submittedName>
        <fullName evidence="2">Uncharacterized protein</fullName>
    </submittedName>
</protein>
<organism evidence="2 3">
    <name type="scientific">Lasiosphaeris hirsuta</name>
    <dbReference type="NCBI Taxonomy" id="260670"/>
    <lineage>
        <taxon>Eukaryota</taxon>
        <taxon>Fungi</taxon>
        <taxon>Dikarya</taxon>
        <taxon>Ascomycota</taxon>
        <taxon>Pezizomycotina</taxon>
        <taxon>Sordariomycetes</taxon>
        <taxon>Sordariomycetidae</taxon>
        <taxon>Sordariales</taxon>
        <taxon>Lasiosphaeriaceae</taxon>
        <taxon>Lasiosphaeris</taxon>
    </lineage>
</organism>
<dbReference type="Proteomes" id="UP001172102">
    <property type="component" value="Unassembled WGS sequence"/>
</dbReference>
<feature type="region of interest" description="Disordered" evidence="1">
    <location>
        <begin position="26"/>
        <end position="66"/>
    </location>
</feature>
<gene>
    <name evidence="2" type="ORF">B0H67DRAFT_324347</name>
</gene>